<sequence length="64" mass="7385">MRPYLRRLDDAWFIWWDYSDKYWYISAILGNKTPPVWSKSGPFAGTYFPTLPATGNATVTAGEH</sequence>
<protein>
    <submittedName>
        <fullName evidence="1">Uncharacterized protein</fullName>
    </submittedName>
</protein>
<proteinExistence type="predicted"/>
<gene>
    <name evidence="1" type="ORF">S06H3_02792</name>
</gene>
<name>X1L7L5_9ZZZZ</name>
<organism evidence="1">
    <name type="scientific">marine sediment metagenome</name>
    <dbReference type="NCBI Taxonomy" id="412755"/>
    <lineage>
        <taxon>unclassified sequences</taxon>
        <taxon>metagenomes</taxon>
        <taxon>ecological metagenomes</taxon>
    </lineage>
</organism>
<reference evidence="1" key="1">
    <citation type="journal article" date="2014" name="Front. Microbiol.">
        <title>High frequency of phylogenetically diverse reductive dehalogenase-homologous genes in deep subseafloor sedimentary metagenomes.</title>
        <authorList>
            <person name="Kawai M."/>
            <person name="Futagami T."/>
            <person name="Toyoda A."/>
            <person name="Takaki Y."/>
            <person name="Nishi S."/>
            <person name="Hori S."/>
            <person name="Arai W."/>
            <person name="Tsubouchi T."/>
            <person name="Morono Y."/>
            <person name="Uchiyama I."/>
            <person name="Ito T."/>
            <person name="Fujiyama A."/>
            <person name="Inagaki F."/>
            <person name="Takami H."/>
        </authorList>
    </citation>
    <scope>NUCLEOTIDE SEQUENCE</scope>
    <source>
        <strain evidence="1">Expedition CK06-06</strain>
    </source>
</reference>
<accession>X1L7L5</accession>
<comment type="caution">
    <text evidence="1">The sequence shown here is derived from an EMBL/GenBank/DDBJ whole genome shotgun (WGS) entry which is preliminary data.</text>
</comment>
<evidence type="ECO:0000313" key="1">
    <source>
        <dbReference type="EMBL" id="GAH90153.1"/>
    </source>
</evidence>
<dbReference type="EMBL" id="BARV01000845">
    <property type="protein sequence ID" value="GAH90153.1"/>
    <property type="molecule type" value="Genomic_DNA"/>
</dbReference>
<dbReference type="AlphaFoldDB" id="X1L7L5"/>